<dbReference type="AlphaFoldDB" id="A0A8S1NQG5"/>
<feature type="coiled-coil region" evidence="1">
    <location>
        <begin position="230"/>
        <end position="264"/>
    </location>
</feature>
<reference evidence="2" key="1">
    <citation type="submission" date="2021-01" db="EMBL/GenBank/DDBJ databases">
        <authorList>
            <consortium name="Genoscope - CEA"/>
            <person name="William W."/>
        </authorList>
    </citation>
    <scope>NUCLEOTIDE SEQUENCE</scope>
</reference>
<gene>
    <name evidence="2" type="ORF">PSON_ATCC_30995.1.T0630042</name>
</gene>
<dbReference type="Proteomes" id="UP000692954">
    <property type="component" value="Unassembled WGS sequence"/>
</dbReference>
<proteinExistence type="predicted"/>
<keyword evidence="1" id="KW-0175">Coiled coil</keyword>
<accession>A0A8S1NQG5</accession>
<protein>
    <submittedName>
        <fullName evidence="2">Uncharacterized protein</fullName>
    </submittedName>
</protein>
<evidence type="ECO:0000256" key="1">
    <source>
        <dbReference type="SAM" id="Coils"/>
    </source>
</evidence>
<organism evidence="2 3">
    <name type="scientific">Paramecium sonneborni</name>
    <dbReference type="NCBI Taxonomy" id="65129"/>
    <lineage>
        <taxon>Eukaryota</taxon>
        <taxon>Sar</taxon>
        <taxon>Alveolata</taxon>
        <taxon>Ciliophora</taxon>
        <taxon>Intramacronucleata</taxon>
        <taxon>Oligohymenophorea</taxon>
        <taxon>Peniculida</taxon>
        <taxon>Parameciidae</taxon>
        <taxon>Paramecium</taxon>
    </lineage>
</organism>
<evidence type="ECO:0000313" key="2">
    <source>
        <dbReference type="EMBL" id="CAD8094738.1"/>
    </source>
</evidence>
<dbReference type="EMBL" id="CAJJDN010000063">
    <property type="protein sequence ID" value="CAD8094738.1"/>
    <property type="molecule type" value="Genomic_DNA"/>
</dbReference>
<dbReference type="OrthoDB" id="302542at2759"/>
<comment type="caution">
    <text evidence="2">The sequence shown here is derived from an EMBL/GenBank/DDBJ whole genome shotgun (WGS) entry which is preliminary data.</text>
</comment>
<evidence type="ECO:0000313" key="3">
    <source>
        <dbReference type="Proteomes" id="UP000692954"/>
    </source>
</evidence>
<keyword evidence="3" id="KW-1185">Reference proteome</keyword>
<sequence>MSSRSDDFQKRVEKIIENYLQKHKSVNMKNSINHVDTSISEFDLLEKQMTRNTMVDDLIRNIQVLVDATNYHAKNEIDQKFVRFEQEIQNLRSIIIMQQDCSPPQLTINRSENNSFIEMSDSFLNDENAYSSFKKKMKEIQEQFQKKTQQLDYMLTLVIDQQLQLKQQILQSPSKSESNENQIDHHQQVDRILNIIQPKIQFLSFQYYDEKHQQSKKEMEDIRMNAKENKSFLMTIIEEYKRDCEKIEKKLNEHINQVNAEKKKSWIPFK</sequence>
<name>A0A8S1NQG5_9CILI</name>